<dbReference type="Gene3D" id="3.80.10.10">
    <property type="entry name" value="Ribonuclease Inhibitor"/>
    <property type="match status" value="1"/>
</dbReference>
<dbReference type="EMBL" id="JAEPRA010000011">
    <property type="protein sequence ID" value="KAG2178729.1"/>
    <property type="molecule type" value="Genomic_DNA"/>
</dbReference>
<dbReference type="GO" id="GO:0031146">
    <property type="term" value="P:SCF-dependent proteasomal ubiquitin-dependent protein catabolic process"/>
    <property type="evidence" value="ECO:0007669"/>
    <property type="project" value="TreeGrafter"/>
</dbReference>
<protein>
    <submittedName>
        <fullName evidence="1">Uncharacterized protein</fullName>
    </submittedName>
</protein>
<dbReference type="OrthoDB" id="9994419at2759"/>
<gene>
    <name evidence="1" type="ORF">INT44_001882</name>
</gene>
<name>A0A8H7PSH6_9FUNG</name>
<sequence>MLPVELQLLVLDHLYLLDSDNSGHSITRGRLVCHTYNAHLTPKLYHTVSVSSPQRYTRLMQQLYNMALVKCLDLSAYTTMGSGWTDAKAMTVVHAESLAMMIRSCSRLEQVLLGDGLGNVINDTVLNAIFSRPLLRGVDMMACSNPSFAQSFSLTMGNLEPVVENFSSEPRAFNQALGTDLVMDDSSVCLSRRNSLDCIAPSLDSTIEIRPVVALPDLESLSLHMCSSLSESLVLSPLLSRLPTLTHIDLSHTKITTATLWNLQPVNLKELSLRYCRGLTCCNAGLPYLLARFTDLEYLNLAMNPNLGGSRFCEPCLLHIMSHLSPHLTTLDISGSLELNDGHLAAMKHTQNLEKLSIAYCRNVSLIAILDLIKRSPRLHYLNVTGVLSVETTLPSLMKLLECTTSTTVTEISEQVYTVLPGSVCGWKKTRLGRRCYLQRGNTPAETTHSYKVHIDSHTPLSPIIKYWSYAV</sequence>
<dbReference type="AlphaFoldDB" id="A0A8H7PSH6"/>
<organism evidence="1 2">
    <name type="scientific">Umbelopsis vinacea</name>
    <dbReference type="NCBI Taxonomy" id="44442"/>
    <lineage>
        <taxon>Eukaryota</taxon>
        <taxon>Fungi</taxon>
        <taxon>Fungi incertae sedis</taxon>
        <taxon>Mucoromycota</taxon>
        <taxon>Mucoromycotina</taxon>
        <taxon>Umbelopsidomycetes</taxon>
        <taxon>Umbelopsidales</taxon>
        <taxon>Umbelopsidaceae</taxon>
        <taxon>Umbelopsis</taxon>
    </lineage>
</organism>
<dbReference type="PANTHER" id="PTHR13318">
    <property type="entry name" value="PARTNER OF PAIRED, ISOFORM B-RELATED"/>
    <property type="match status" value="1"/>
</dbReference>
<evidence type="ECO:0000313" key="2">
    <source>
        <dbReference type="Proteomes" id="UP000612746"/>
    </source>
</evidence>
<proteinExistence type="predicted"/>
<dbReference type="InterPro" id="IPR032675">
    <property type="entry name" value="LRR_dom_sf"/>
</dbReference>
<dbReference type="Proteomes" id="UP000612746">
    <property type="component" value="Unassembled WGS sequence"/>
</dbReference>
<dbReference type="SUPFAM" id="SSF52047">
    <property type="entry name" value="RNI-like"/>
    <property type="match status" value="1"/>
</dbReference>
<evidence type="ECO:0000313" key="1">
    <source>
        <dbReference type="EMBL" id="KAG2178729.1"/>
    </source>
</evidence>
<accession>A0A8H7PSH6</accession>
<dbReference type="GO" id="GO:0019005">
    <property type="term" value="C:SCF ubiquitin ligase complex"/>
    <property type="evidence" value="ECO:0007669"/>
    <property type="project" value="TreeGrafter"/>
</dbReference>
<comment type="caution">
    <text evidence="1">The sequence shown here is derived from an EMBL/GenBank/DDBJ whole genome shotgun (WGS) entry which is preliminary data.</text>
</comment>
<keyword evidence="2" id="KW-1185">Reference proteome</keyword>
<reference evidence="1" key="1">
    <citation type="submission" date="2020-12" db="EMBL/GenBank/DDBJ databases">
        <title>Metabolic potential, ecology and presence of endohyphal bacteria is reflected in genomic diversity of Mucoromycotina.</title>
        <authorList>
            <person name="Muszewska A."/>
            <person name="Okrasinska A."/>
            <person name="Steczkiewicz K."/>
            <person name="Drgas O."/>
            <person name="Orlowska M."/>
            <person name="Perlinska-Lenart U."/>
            <person name="Aleksandrzak-Piekarczyk T."/>
            <person name="Szatraj K."/>
            <person name="Zielenkiewicz U."/>
            <person name="Pilsyk S."/>
            <person name="Malc E."/>
            <person name="Mieczkowski P."/>
            <person name="Kruszewska J.S."/>
            <person name="Biernat P."/>
            <person name="Pawlowska J."/>
        </authorList>
    </citation>
    <scope>NUCLEOTIDE SEQUENCE</scope>
    <source>
        <strain evidence="1">WA0000051536</strain>
    </source>
</reference>